<dbReference type="InterPro" id="IPR001806">
    <property type="entry name" value="Small_GTPase"/>
</dbReference>
<proteinExistence type="inferred from homology"/>
<dbReference type="InterPro" id="IPR005225">
    <property type="entry name" value="Small_GTP-bd"/>
</dbReference>
<dbReference type="Pfam" id="PF00071">
    <property type="entry name" value="Ras"/>
    <property type="match status" value="1"/>
</dbReference>
<name>A0A4E0RVN1_FASHE</name>
<keyword evidence="6" id="KW-1185">Reference proteome</keyword>
<organism evidence="5 6">
    <name type="scientific">Fasciola hepatica</name>
    <name type="common">Liver fluke</name>
    <dbReference type="NCBI Taxonomy" id="6192"/>
    <lineage>
        <taxon>Eukaryota</taxon>
        <taxon>Metazoa</taxon>
        <taxon>Spiralia</taxon>
        <taxon>Lophotrochozoa</taxon>
        <taxon>Platyhelminthes</taxon>
        <taxon>Trematoda</taxon>
        <taxon>Digenea</taxon>
        <taxon>Plagiorchiida</taxon>
        <taxon>Echinostomata</taxon>
        <taxon>Echinostomatoidea</taxon>
        <taxon>Fasciolidae</taxon>
        <taxon>Fasciola</taxon>
    </lineage>
</organism>
<dbReference type="SMART" id="SM00174">
    <property type="entry name" value="RHO"/>
    <property type="match status" value="1"/>
</dbReference>
<dbReference type="SUPFAM" id="SSF52540">
    <property type="entry name" value="P-loop containing nucleoside triphosphate hydrolases"/>
    <property type="match status" value="1"/>
</dbReference>
<evidence type="ECO:0000313" key="6">
    <source>
        <dbReference type="Proteomes" id="UP000230066"/>
    </source>
</evidence>
<dbReference type="PRINTS" id="PR00449">
    <property type="entry name" value="RASTRNSFRMNG"/>
</dbReference>
<dbReference type="Proteomes" id="UP000230066">
    <property type="component" value="Unassembled WGS sequence"/>
</dbReference>
<dbReference type="FunFam" id="3.40.50.300:FF:001072">
    <property type="entry name" value="Rab family GTPase"/>
    <property type="match status" value="1"/>
</dbReference>
<comment type="similarity">
    <text evidence="1">Belongs to the small GTPase superfamily. Rab family.</text>
</comment>
<comment type="caution">
    <text evidence="5">The sequence shown here is derived from an EMBL/GenBank/DDBJ whole genome shotgun (WGS) entry which is preliminary data.</text>
</comment>
<evidence type="ECO:0000313" key="5">
    <source>
        <dbReference type="EMBL" id="THD21702.1"/>
    </source>
</evidence>
<dbReference type="PANTHER" id="PTHR47979">
    <property type="entry name" value="DRAB11-RELATED"/>
    <property type="match status" value="1"/>
</dbReference>
<keyword evidence="4" id="KW-1133">Transmembrane helix</keyword>
<dbReference type="AlphaFoldDB" id="A0A4E0RVN1"/>
<dbReference type="SMART" id="SM00175">
    <property type="entry name" value="RAB"/>
    <property type="match status" value="1"/>
</dbReference>
<dbReference type="NCBIfam" id="TIGR00231">
    <property type="entry name" value="small_GTP"/>
    <property type="match status" value="1"/>
</dbReference>
<protein>
    <submittedName>
        <fullName evidence="5">Rab subfamily protein of small gtpase</fullName>
    </submittedName>
</protein>
<dbReference type="GO" id="GO:0005525">
    <property type="term" value="F:GTP binding"/>
    <property type="evidence" value="ECO:0007669"/>
    <property type="project" value="UniProtKB-KW"/>
</dbReference>
<dbReference type="PROSITE" id="PS51419">
    <property type="entry name" value="RAB"/>
    <property type="match status" value="1"/>
</dbReference>
<keyword evidence="4" id="KW-0472">Membrane</keyword>
<dbReference type="SMART" id="SM00173">
    <property type="entry name" value="RAS"/>
    <property type="match status" value="1"/>
</dbReference>
<accession>A0A4E0RVN1</accession>
<dbReference type="PROSITE" id="PS51421">
    <property type="entry name" value="RAS"/>
    <property type="match status" value="1"/>
</dbReference>
<dbReference type="InterPro" id="IPR050209">
    <property type="entry name" value="Rab_GTPases_membrane_traffic"/>
</dbReference>
<evidence type="ECO:0000256" key="3">
    <source>
        <dbReference type="ARBA" id="ARBA00023134"/>
    </source>
</evidence>
<keyword evidence="4" id="KW-0812">Transmembrane</keyword>
<dbReference type="EMBL" id="JXXN02003327">
    <property type="protein sequence ID" value="THD21702.1"/>
    <property type="molecule type" value="Genomic_DNA"/>
</dbReference>
<reference evidence="5" key="1">
    <citation type="submission" date="2019-03" db="EMBL/GenBank/DDBJ databases">
        <title>Improved annotation for the trematode Fasciola hepatica.</title>
        <authorList>
            <person name="Choi Y.-J."/>
            <person name="Martin J."/>
            <person name="Mitreva M."/>
        </authorList>
    </citation>
    <scope>NUCLEOTIDE SEQUENCE [LARGE SCALE GENOMIC DNA]</scope>
</reference>
<dbReference type="Gene3D" id="3.40.50.300">
    <property type="entry name" value="P-loop containing nucleotide triphosphate hydrolases"/>
    <property type="match status" value="1"/>
</dbReference>
<dbReference type="GO" id="GO:0003924">
    <property type="term" value="F:GTPase activity"/>
    <property type="evidence" value="ECO:0007669"/>
    <property type="project" value="InterPro"/>
</dbReference>
<evidence type="ECO:0000256" key="2">
    <source>
        <dbReference type="ARBA" id="ARBA00022741"/>
    </source>
</evidence>
<evidence type="ECO:0000256" key="4">
    <source>
        <dbReference type="SAM" id="Phobius"/>
    </source>
</evidence>
<keyword evidence="3" id="KW-0342">GTP-binding</keyword>
<gene>
    <name evidence="5" type="ORF">D915_007346</name>
</gene>
<dbReference type="PROSITE" id="PS51420">
    <property type="entry name" value="RHO"/>
    <property type="match status" value="1"/>
</dbReference>
<evidence type="ECO:0000256" key="1">
    <source>
        <dbReference type="ARBA" id="ARBA00006270"/>
    </source>
</evidence>
<dbReference type="SMART" id="SM00176">
    <property type="entry name" value="RAN"/>
    <property type="match status" value="1"/>
</dbReference>
<sequence length="312" mass="34962">MRYAGSAWRVSTAWSRVVCSVAIFTVLHLRLYALVDFSVERSVKRVISRVSRVALFLVSPKSDPRFMYAHMHTAQLWTREDSFGSQSDTMDSADQFTYLFKFLIIGSAATGKTCILRRYTERIFVPNMQHTIGAEFGSKIISLDGTAVKIQIWDTAGQERFRSMARSYYHDAVGALLVYDIANRESFNALSNWLNDARQLASPEIVVVLVGNKKDLQDTDGQVTNWEANAFAQENDLQFIETSALTGENVDEAFQRCVRTILEKIKCGDLDPDRLGYGRQRGVLGGLSAGVQPLPLPTVTSTTETYHNDCTC</sequence>
<dbReference type="InterPro" id="IPR027417">
    <property type="entry name" value="P-loop_NTPase"/>
</dbReference>
<feature type="transmembrane region" description="Helical" evidence="4">
    <location>
        <begin position="13"/>
        <end position="35"/>
    </location>
</feature>
<keyword evidence="2" id="KW-0547">Nucleotide-binding</keyword>
<dbReference type="SMART" id="SM00177">
    <property type="entry name" value="ARF"/>
    <property type="match status" value="1"/>
</dbReference>